<evidence type="ECO:0000313" key="7">
    <source>
        <dbReference type="Proteomes" id="UP001054252"/>
    </source>
</evidence>
<dbReference type="PANTHER" id="PTHR31917">
    <property type="entry name" value="AGENET DOMAIN-CONTAINING PROTEIN-RELATED"/>
    <property type="match status" value="1"/>
</dbReference>
<keyword evidence="1" id="KW-0813">Transport</keyword>
<accession>A0AAV5LVN8</accession>
<name>A0AAV5LVN8_9ROSI</name>
<feature type="domain" description="Agenet" evidence="5">
    <location>
        <begin position="86"/>
        <end position="142"/>
    </location>
</feature>
<feature type="compositionally biased region" description="Polar residues" evidence="4">
    <location>
        <begin position="582"/>
        <end position="595"/>
    </location>
</feature>
<dbReference type="Pfam" id="PF05266">
    <property type="entry name" value="DUF724"/>
    <property type="match status" value="1"/>
</dbReference>
<comment type="caution">
    <text evidence="6">The sequence shown here is derived from an EMBL/GenBank/DDBJ whole genome shotgun (WGS) entry which is preliminary data.</text>
</comment>
<evidence type="ECO:0000256" key="4">
    <source>
        <dbReference type="SAM" id="MobiDB-lite"/>
    </source>
</evidence>
<dbReference type="InterPro" id="IPR014002">
    <property type="entry name" value="Agenet_dom_plant"/>
</dbReference>
<keyword evidence="7" id="KW-1185">Reference proteome</keyword>
<feature type="domain" description="Agenet" evidence="5">
    <location>
        <begin position="5"/>
        <end position="82"/>
    </location>
</feature>
<proteinExistence type="predicted"/>
<evidence type="ECO:0000313" key="6">
    <source>
        <dbReference type="EMBL" id="GKV40552.1"/>
    </source>
</evidence>
<evidence type="ECO:0000256" key="3">
    <source>
        <dbReference type="SAM" id="Coils"/>
    </source>
</evidence>
<keyword evidence="3" id="KW-0175">Coiled coil</keyword>
<dbReference type="SMART" id="SM00743">
    <property type="entry name" value="Agenet"/>
    <property type="match status" value="4"/>
</dbReference>
<dbReference type="EMBL" id="BPVZ01000142">
    <property type="protein sequence ID" value="GKV40552.1"/>
    <property type="molecule type" value="Genomic_DNA"/>
</dbReference>
<dbReference type="InterPro" id="IPR007930">
    <property type="entry name" value="DUF724"/>
</dbReference>
<dbReference type="AlphaFoldDB" id="A0AAV5LVN8"/>
<sequence>MNEEKHLGKGKEVEVTSNEEGFRGAWYLAVILKSPPKSTSKKRKESGVAKVRYKTLLTEDGSAPLTEMVDPALIRPLPPQQVDAEMVFEVGETVDARYRDGWWTGILRKVLENSRYRVYFDNPPDVIEFERSDLRLHWKWVDGKWVRPEKQQSTGSIFSSGTAVEVNLDIENLRDVWIPAIVVKENGDNRFLVKYQASRNSDESAIAKVIVDSLHIRPTPPRFVDINYELLEKVDCTYNFGWRAGVITKVLSGRKYNVFFKHGNEDKELTHLELRPHVEWIDGKWVGKSKEIFIASNEPKLLGNAQDGACNPELPGEVECPNAAQDNTLEKTPCLVNACKDLIEVPVKQSSLDQYNKRVKLSIRNGNPVRSHPSKKLTEGSSAEKPSSIASGQLKNISKEITSKEAVPELSTSKTGGAGTRVLKKSLIGDQASPKTKNPFLEKITQTASNDCLFCQHHLSNWKTKRQKVGSLDDQPGNLVKRNVRARRSPNKGQKVLATGEENTGTAEEIKKNDDKTNAVETALILGLKAQTSACQIPVEESEKLKRDQKIFSDSVRGNSVQTGGGSSQRRKRGRPRKLGVVSSNASEAGDQQNGDEGVTDYASNGDDLPAYKGVELIASQDAFRQKTSEVSVNDFKIREAKLTIARDSNSIADDQPLSMWIEGIHSSSIEESRVSLGRTVNGLNEAREGLADVAEMSLVIDPKDGSLLHEDQSLPFMKKSPIWKTIESMDVFNMVPQKPHFHPLTEMKEEFREGSAIGIMITFADLFEKISKLEIGFPRSTIDSILESLNDLEKHGFDVTLPQGRLNELLSIKDRQAKLLEELKDSEKEITESSNKVTKMGEEVEVIEKKMAELAQQSLMIKSKMEARNLEIASLKSVGDALNERIEDVAHDFEKTASAPWS</sequence>
<reference evidence="6 7" key="1">
    <citation type="journal article" date="2021" name="Commun. Biol.">
        <title>The genome of Shorea leprosula (Dipterocarpaceae) highlights the ecological relevance of drought in aseasonal tropical rainforests.</title>
        <authorList>
            <person name="Ng K.K.S."/>
            <person name="Kobayashi M.J."/>
            <person name="Fawcett J.A."/>
            <person name="Hatakeyama M."/>
            <person name="Paape T."/>
            <person name="Ng C.H."/>
            <person name="Ang C.C."/>
            <person name="Tnah L.H."/>
            <person name="Lee C.T."/>
            <person name="Nishiyama T."/>
            <person name="Sese J."/>
            <person name="O'Brien M.J."/>
            <person name="Copetti D."/>
            <person name="Mohd Noor M.I."/>
            <person name="Ong R.C."/>
            <person name="Putra M."/>
            <person name="Sireger I.Z."/>
            <person name="Indrioko S."/>
            <person name="Kosugi Y."/>
            <person name="Izuno A."/>
            <person name="Isagi Y."/>
            <person name="Lee S.L."/>
            <person name="Shimizu K.K."/>
        </authorList>
    </citation>
    <scope>NUCLEOTIDE SEQUENCE [LARGE SCALE GENOMIC DNA]</scope>
    <source>
        <strain evidence="6">214</strain>
    </source>
</reference>
<dbReference type="PANTHER" id="PTHR31917:SF153">
    <property type="entry name" value="DUF724 DOMAIN-CONTAINING PROTEIN 3-RELATED"/>
    <property type="match status" value="1"/>
</dbReference>
<feature type="domain" description="Agenet" evidence="5">
    <location>
        <begin position="156"/>
        <end position="224"/>
    </location>
</feature>
<dbReference type="Pfam" id="PF05641">
    <property type="entry name" value="Agenet"/>
    <property type="match status" value="3"/>
</dbReference>
<dbReference type="CDD" id="cd20406">
    <property type="entry name" value="Tudor_Agenet_AtDUF_rpt2_4"/>
    <property type="match status" value="2"/>
</dbReference>
<organism evidence="6 7">
    <name type="scientific">Rubroshorea leprosula</name>
    <dbReference type="NCBI Taxonomy" id="152421"/>
    <lineage>
        <taxon>Eukaryota</taxon>
        <taxon>Viridiplantae</taxon>
        <taxon>Streptophyta</taxon>
        <taxon>Embryophyta</taxon>
        <taxon>Tracheophyta</taxon>
        <taxon>Spermatophyta</taxon>
        <taxon>Magnoliopsida</taxon>
        <taxon>eudicotyledons</taxon>
        <taxon>Gunneridae</taxon>
        <taxon>Pentapetalae</taxon>
        <taxon>rosids</taxon>
        <taxon>malvids</taxon>
        <taxon>Malvales</taxon>
        <taxon>Dipterocarpaceae</taxon>
        <taxon>Rubroshorea</taxon>
    </lineage>
</organism>
<keyword evidence="2" id="KW-0341">Growth regulation</keyword>
<feature type="region of interest" description="Disordered" evidence="4">
    <location>
        <begin position="363"/>
        <end position="396"/>
    </location>
</feature>
<evidence type="ECO:0000259" key="5">
    <source>
        <dbReference type="SMART" id="SM00743"/>
    </source>
</evidence>
<feature type="region of interest" description="Disordered" evidence="4">
    <location>
        <begin position="546"/>
        <end position="604"/>
    </location>
</feature>
<gene>
    <name evidence="6" type="ORF">SLEP1_g48181</name>
</gene>
<feature type="compositionally biased region" description="Basic residues" evidence="4">
    <location>
        <begin position="569"/>
        <end position="578"/>
    </location>
</feature>
<dbReference type="InterPro" id="IPR008395">
    <property type="entry name" value="Agenet-like_dom"/>
</dbReference>
<evidence type="ECO:0000256" key="2">
    <source>
        <dbReference type="ARBA" id="ARBA00022604"/>
    </source>
</evidence>
<feature type="coiled-coil region" evidence="3">
    <location>
        <begin position="810"/>
        <end position="858"/>
    </location>
</feature>
<feature type="domain" description="Agenet" evidence="5">
    <location>
        <begin position="226"/>
        <end position="282"/>
    </location>
</feature>
<dbReference type="Proteomes" id="UP001054252">
    <property type="component" value="Unassembled WGS sequence"/>
</dbReference>
<evidence type="ECO:0000256" key="1">
    <source>
        <dbReference type="ARBA" id="ARBA00022448"/>
    </source>
</evidence>
<feature type="compositionally biased region" description="Polar residues" evidence="4">
    <location>
        <begin position="379"/>
        <end position="396"/>
    </location>
</feature>
<protein>
    <recommendedName>
        <fullName evidence="5">Agenet domain-containing protein</fullName>
    </recommendedName>
</protein>
<dbReference type="CDD" id="cd20405">
    <property type="entry name" value="Tudor_Agenet_AtDUF_rpt1_3"/>
    <property type="match status" value="2"/>
</dbReference>